<evidence type="ECO:0000256" key="10">
    <source>
        <dbReference type="ARBA" id="ARBA00023211"/>
    </source>
</evidence>
<keyword evidence="3" id="KW-0479">Metal-binding</keyword>
<proteinExistence type="inferred from homology"/>
<dbReference type="InterPro" id="IPR033114">
    <property type="entry name" value="HNH_CAS9"/>
</dbReference>
<evidence type="ECO:0000256" key="1">
    <source>
        <dbReference type="ARBA" id="ARBA00001946"/>
    </source>
</evidence>
<keyword evidence="2" id="KW-0540">Nuclease</keyword>
<keyword evidence="4" id="KW-0255">Endonuclease</keyword>
<protein>
    <submittedName>
        <fullName evidence="12">CRISPR-associated protein, Csn1 family</fullName>
    </submittedName>
</protein>
<organism evidence="12">
    <name type="scientific">hydrothermal vent metagenome</name>
    <dbReference type="NCBI Taxonomy" id="652676"/>
    <lineage>
        <taxon>unclassified sequences</taxon>
        <taxon>metagenomes</taxon>
        <taxon>ecological metagenomes</taxon>
    </lineage>
</organism>
<dbReference type="Pfam" id="PF18541">
    <property type="entry name" value="RuvC_III"/>
    <property type="match status" value="1"/>
</dbReference>
<reference evidence="12" key="1">
    <citation type="submission" date="2016-10" db="EMBL/GenBank/DDBJ databases">
        <authorList>
            <person name="de Groot N.N."/>
        </authorList>
    </citation>
    <scope>NUCLEOTIDE SEQUENCE</scope>
</reference>
<evidence type="ECO:0000256" key="9">
    <source>
        <dbReference type="ARBA" id="ARBA00023125"/>
    </source>
</evidence>
<dbReference type="EMBL" id="FPHY01000080">
    <property type="protein sequence ID" value="SFV86453.1"/>
    <property type="molecule type" value="Genomic_DNA"/>
</dbReference>
<dbReference type="Gene3D" id="3.30.420.10">
    <property type="entry name" value="Ribonuclease H-like superfamily/Ribonuclease H"/>
    <property type="match status" value="3"/>
</dbReference>
<dbReference type="InterPro" id="IPR028629">
    <property type="entry name" value="Cas9"/>
</dbReference>
<comment type="cofactor">
    <cofactor evidence="1">
        <name>Mg(2+)</name>
        <dbReference type="ChEBI" id="CHEBI:18420"/>
    </cofactor>
</comment>
<dbReference type="GO" id="GO:0016787">
    <property type="term" value="F:hydrolase activity"/>
    <property type="evidence" value="ECO:0007669"/>
    <property type="project" value="UniProtKB-KW"/>
</dbReference>
<dbReference type="InterPro" id="IPR003615">
    <property type="entry name" value="HNH_nuc"/>
</dbReference>
<evidence type="ECO:0000256" key="8">
    <source>
        <dbReference type="ARBA" id="ARBA00023118"/>
    </source>
</evidence>
<keyword evidence="8" id="KW-0051">Antiviral defense</keyword>
<accession>A0A1W1DXM1</accession>
<feature type="domain" description="HNH Cas9-type" evidence="11">
    <location>
        <begin position="575"/>
        <end position="744"/>
    </location>
</feature>
<evidence type="ECO:0000256" key="6">
    <source>
        <dbReference type="ARBA" id="ARBA00022842"/>
    </source>
</evidence>
<evidence type="ECO:0000256" key="2">
    <source>
        <dbReference type="ARBA" id="ARBA00022722"/>
    </source>
</evidence>
<keyword evidence="6" id="KW-0460">Magnesium</keyword>
<dbReference type="NCBIfam" id="TIGR01865">
    <property type="entry name" value="cas_Csn1"/>
    <property type="match status" value="2"/>
</dbReference>
<dbReference type="PROSITE" id="PS51749">
    <property type="entry name" value="HNH_CAS9"/>
    <property type="match status" value="1"/>
</dbReference>
<dbReference type="InterPro" id="IPR041383">
    <property type="entry name" value="RuvC_III"/>
</dbReference>
<dbReference type="GO" id="GO:0003723">
    <property type="term" value="F:RNA binding"/>
    <property type="evidence" value="ECO:0007669"/>
    <property type="project" value="UniProtKB-KW"/>
</dbReference>
<dbReference type="GO" id="GO:0003677">
    <property type="term" value="F:DNA binding"/>
    <property type="evidence" value="ECO:0007669"/>
    <property type="project" value="UniProtKB-KW"/>
</dbReference>
<sequence length="1054" mass="122635">MKILGIDLGIASVGWALVDDKDNKIIDSGVRIFTQSTNKDGKTLASIRRGFRGTRRVLSRKKQRLNQLQKLFIDNSLLSKSEFKHLFSSKNRTDVWQLRAKGLEQPLNNEEWARVLYHIAKRRAYQSNRKSENSGDDDKKKVLSAININQKKTDQGGYQTIGEMIYSETKHPGDGRIRRNKKDNYTWSISRDMLRQEVGILFKKQVAFGNQFAGDDLKQNYKEIVFTQRPVQFKADLVGKCIFETDEYRGAKHCFSTEKSVLLQKINNTDLINEETGEIRRLFECVNIDSIFDIFYTVKEVKYTALRKQLKISNNFKFKQLDYQQNFEYKTNIKAKVSDFYKSEDWLTSEQKTILEKQVLDDKRENFKRYKYSSIRSILSLPESQKFNGVKYNTKVEATTIFGKLVGYHSIKNELDSEVFSLLFANKNKFNKIAEIITYQKDDKSATKDLEDMVFNNLKLDKIITNKAIQDLLNISFSGFNSLSIKALDNILPYQEQGLKYHNAIKEVYEHHSHFKANNLQQYLRPLNEKENYQITNPTVKRTFSQFRKVLNAVIRKYGSFDAMHIEMARELKNSKKMKFEIQTGQKEYKQEKEAIQIKFLENFGDKGSGRDLLKLRLYEQQHGKCIYSANELKINRLLEDGYVEIDHILPWSRTFDNSLNNKALCLSKENQNKSSQTPFEYLANSDKESQKWQEYKNYIGSFISVKQAKKNKLLNTTLPKRRGNDLNSDDIENSESGFLARNLNDTAYASKFIKKFVEQNLVFSDNSKIKQKVKVRSGALTNQLRYNWGIEEKNRGNNLHHAEDAIILAFSTQGEVQRMSTISAQREDFKYQTADERRVKFTPPFTNFKNALDESIDNIFVSFAPRRKIAGAAHKATIKPKDTGGKYKFLVNNGAAENGTIQRVDVFVNDKNKYQFIVFYPADFYKKDFPKLDLSGNKIDKSSQFLFSLFKDDLIEFETKKTKAKDSKHFLAYFKYIQSDGKIAYQQHYKAEIERKKSNNKKGFTDILLATGGGLVWLKKYQVSVLGDYVEVINEKRLPLIKKMRTNKSKKQK</sequence>
<keyword evidence="5" id="KW-0378">Hydrolase</keyword>
<evidence type="ECO:0000256" key="5">
    <source>
        <dbReference type="ARBA" id="ARBA00022801"/>
    </source>
</evidence>
<evidence type="ECO:0000256" key="3">
    <source>
        <dbReference type="ARBA" id="ARBA00022723"/>
    </source>
</evidence>
<keyword evidence="9" id="KW-0238">DNA-binding</keyword>
<dbReference type="AlphaFoldDB" id="A0A1W1DXM1"/>
<dbReference type="GO" id="GO:0051607">
    <property type="term" value="P:defense response to virus"/>
    <property type="evidence" value="ECO:0007669"/>
    <property type="project" value="UniProtKB-KW"/>
</dbReference>
<dbReference type="Gene3D" id="1.10.30.50">
    <property type="match status" value="1"/>
</dbReference>
<dbReference type="GO" id="GO:0004519">
    <property type="term" value="F:endonuclease activity"/>
    <property type="evidence" value="ECO:0007669"/>
    <property type="project" value="UniProtKB-KW"/>
</dbReference>
<evidence type="ECO:0000256" key="4">
    <source>
        <dbReference type="ARBA" id="ARBA00022759"/>
    </source>
</evidence>
<evidence type="ECO:0000313" key="12">
    <source>
        <dbReference type="EMBL" id="SFV86453.1"/>
    </source>
</evidence>
<evidence type="ECO:0000259" key="11">
    <source>
        <dbReference type="PROSITE" id="PS51749"/>
    </source>
</evidence>
<dbReference type="HAMAP" id="MF_01480">
    <property type="entry name" value="Cas9"/>
    <property type="match status" value="1"/>
</dbReference>
<keyword evidence="7" id="KW-0694">RNA-binding</keyword>
<gene>
    <name evidence="12" type="ORF">MNB_SUP05-SYMBIONT-4-715</name>
</gene>
<keyword evidence="10" id="KW-0464">Manganese</keyword>
<evidence type="ECO:0000256" key="7">
    <source>
        <dbReference type="ARBA" id="ARBA00022884"/>
    </source>
</evidence>
<dbReference type="InterPro" id="IPR036397">
    <property type="entry name" value="RNaseH_sf"/>
</dbReference>
<name>A0A1W1DXM1_9ZZZZ</name>
<dbReference type="Pfam" id="PF13395">
    <property type="entry name" value="HNH_4"/>
    <property type="match status" value="1"/>
</dbReference>
<dbReference type="GO" id="GO:0046872">
    <property type="term" value="F:metal ion binding"/>
    <property type="evidence" value="ECO:0007669"/>
    <property type="project" value="UniProtKB-KW"/>
</dbReference>